<dbReference type="PANTHER" id="PTHR39517:SF1">
    <property type="entry name" value="LIPID-A-DISACCHARIDE SYNTHASE"/>
    <property type="match status" value="1"/>
</dbReference>
<accession>A0A0D8ZMA2</accession>
<evidence type="ECO:0000313" key="1">
    <source>
        <dbReference type="EMBL" id="KJH69865.1"/>
    </source>
</evidence>
<organism evidence="1 2">
    <name type="scientific">Aliterella atlantica CENA595</name>
    <dbReference type="NCBI Taxonomy" id="1618023"/>
    <lineage>
        <taxon>Bacteria</taxon>
        <taxon>Bacillati</taxon>
        <taxon>Cyanobacteriota</taxon>
        <taxon>Cyanophyceae</taxon>
        <taxon>Chroococcidiopsidales</taxon>
        <taxon>Aliterellaceae</taxon>
        <taxon>Aliterella</taxon>
    </lineage>
</organism>
<dbReference type="SUPFAM" id="SSF53756">
    <property type="entry name" value="UDP-Glycosyltransferase/glycogen phosphorylase"/>
    <property type="match status" value="1"/>
</dbReference>
<dbReference type="EMBL" id="JYON01000032">
    <property type="protein sequence ID" value="KJH69865.1"/>
    <property type="molecule type" value="Genomic_DNA"/>
</dbReference>
<dbReference type="PATRIC" id="fig|1618023.3.peg.2550"/>
<comment type="caution">
    <text evidence="1">The sequence shown here is derived from an EMBL/GenBank/DDBJ whole genome shotgun (WGS) entry which is preliminary data.</text>
</comment>
<dbReference type="NCBIfam" id="TIGR03492">
    <property type="entry name" value="lipid-A-disaccharide synthase-related protein"/>
    <property type="match status" value="1"/>
</dbReference>
<dbReference type="Proteomes" id="UP000032452">
    <property type="component" value="Unassembled WGS sequence"/>
</dbReference>
<protein>
    <recommendedName>
        <fullName evidence="3">Lipid-A-disaccharide synthase</fullName>
    </recommendedName>
</protein>
<gene>
    <name evidence="1" type="ORF">UH38_21250</name>
</gene>
<reference evidence="1 2" key="1">
    <citation type="submission" date="2015-02" db="EMBL/GenBank/DDBJ databases">
        <title>Draft genome of a novel marine cyanobacterium (Chroococcales) isolated from South Atlantic Ocean.</title>
        <authorList>
            <person name="Rigonato J."/>
            <person name="Alvarenga D.O."/>
            <person name="Branco L.H."/>
            <person name="Varani A.M."/>
            <person name="Brandini F.P."/>
            <person name="Fiore M.F."/>
        </authorList>
    </citation>
    <scope>NUCLEOTIDE SEQUENCE [LARGE SCALE GENOMIC DNA]</scope>
    <source>
        <strain evidence="1 2">CENA595</strain>
    </source>
</reference>
<dbReference type="PANTHER" id="PTHR39517">
    <property type="entry name" value="SLL0192 PROTEIN"/>
    <property type="match status" value="1"/>
</dbReference>
<proteinExistence type="predicted"/>
<dbReference type="STRING" id="1618023.UH38_21250"/>
<dbReference type="InterPro" id="IPR019994">
    <property type="entry name" value="Lipid-A-disac_synthase-rel_put"/>
</dbReference>
<keyword evidence="2" id="KW-1185">Reference proteome</keyword>
<evidence type="ECO:0008006" key="3">
    <source>
        <dbReference type="Google" id="ProtNLM"/>
    </source>
</evidence>
<dbReference type="AlphaFoldDB" id="A0A0D8ZMA2"/>
<sequence>MLPMSHLASKFRLLCLSNGHGEDIIAVRILQELQQCSVDLDIAALPIVGEGRAYITAGIPIVGSVQVMPSGGFIYMSGRQLMRDLQGGLLQLTLTQTKALRTWLKQGGVVLAVGDIVPLLFAWWSGVDYAFVGTAQSEYYIRDDVKMLAKPSILDRCLGLSESVYHPFYRWLMFHPRCKAVFPRDSLTAKNLQKWSIPVFDLGNPMMDRLEPTRSLQLPHQPSLTILLLPGSRTPEAYANWQQILQAVVNLSETFSDRSLQFLGAIAPGVSTEPLCQMLVSAGFCLSKDLTFNYKNASIVLTQKAYNDCLHLADIAIAMAGTATEQFVGLGKPAILIPGKGPQFTYNFAEAQSRLLGSSVILLQQPQQAGEAIKSLLVDSDRLAQIAANGYRRMGAPGAAQRIAERLIEQFGAN</sequence>
<evidence type="ECO:0000313" key="2">
    <source>
        <dbReference type="Proteomes" id="UP000032452"/>
    </source>
</evidence>
<name>A0A0D8ZMA2_9CYAN</name>